<dbReference type="SUPFAM" id="SSF52788">
    <property type="entry name" value="Phosphotyrosine protein phosphatases I"/>
    <property type="match status" value="1"/>
</dbReference>
<organism evidence="2 3">
    <name type="scientific">Porphyridium purpureum</name>
    <name type="common">Red alga</name>
    <name type="synonym">Porphyridium cruentum</name>
    <dbReference type="NCBI Taxonomy" id="35688"/>
    <lineage>
        <taxon>Eukaryota</taxon>
        <taxon>Rhodophyta</taxon>
        <taxon>Bangiophyceae</taxon>
        <taxon>Porphyridiales</taxon>
        <taxon>Porphyridiaceae</taxon>
        <taxon>Porphyridium</taxon>
    </lineage>
</organism>
<dbReference type="EMBL" id="VRMN01000001">
    <property type="protein sequence ID" value="KAA8499461.1"/>
    <property type="molecule type" value="Genomic_DNA"/>
</dbReference>
<reference evidence="3" key="1">
    <citation type="journal article" date="2019" name="Nat. Commun.">
        <title>Expansion of phycobilisome linker gene families in mesophilic red algae.</title>
        <authorList>
            <person name="Lee J."/>
            <person name="Kim D."/>
            <person name="Bhattacharya D."/>
            <person name="Yoon H.S."/>
        </authorList>
    </citation>
    <scope>NUCLEOTIDE SEQUENCE [LARGE SCALE GENOMIC DNA]</scope>
    <source>
        <strain evidence="3">CCMP 1328</strain>
    </source>
</reference>
<dbReference type="Pfam" id="PF01451">
    <property type="entry name" value="LMWPc"/>
    <property type="match status" value="1"/>
</dbReference>
<comment type="caution">
    <text evidence="2">The sequence shown here is derived from an EMBL/GenBank/DDBJ whole genome shotgun (WGS) entry which is preliminary data.</text>
</comment>
<evidence type="ECO:0000259" key="1">
    <source>
        <dbReference type="Pfam" id="PF01451"/>
    </source>
</evidence>
<sequence>MDNNYSAAAVIERWRTSQQQQRMEALQRGVRCVLLVSRTCRRAVYLEHYMNMIMSAEIAQQELLSNQGSVPPDEKLKDHVKNLLVLSAGMENDPGERLPLEYMRAAAARGVDLAEQNPCAVLQPWIDFETSDLVVCLSAPLREQVLELALQSVDRAKVLDLERRVVTYDSLVQCHFESNQCVDLPEMDRFFDTESEFQKVFAQLEACARPLLRSLLVYGRCAL</sequence>
<accession>A0A5J4Z6H5</accession>
<dbReference type="AlphaFoldDB" id="A0A5J4Z6H5"/>
<protein>
    <recommendedName>
        <fullName evidence="1">Phosphotyrosine protein phosphatase I domain-containing protein</fullName>
    </recommendedName>
</protein>
<name>A0A5J4Z6H5_PORPP</name>
<evidence type="ECO:0000313" key="3">
    <source>
        <dbReference type="Proteomes" id="UP000324585"/>
    </source>
</evidence>
<feature type="domain" description="Phosphotyrosine protein phosphatase I" evidence="1">
    <location>
        <begin position="81"/>
        <end position="211"/>
    </location>
</feature>
<dbReference type="InterPro" id="IPR023485">
    <property type="entry name" value="Ptyr_pPase"/>
</dbReference>
<proteinExistence type="predicted"/>
<dbReference type="Gene3D" id="3.40.50.2300">
    <property type="match status" value="1"/>
</dbReference>
<dbReference type="InterPro" id="IPR036196">
    <property type="entry name" value="Ptyr_pPase_sf"/>
</dbReference>
<evidence type="ECO:0000313" key="2">
    <source>
        <dbReference type="EMBL" id="KAA8499461.1"/>
    </source>
</evidence>
<dbReference type="Proteomes" id="UP000324585">
    <property type="component" value="Unassembled WGS sequence"/>
</dbReference>
<keyword evidence="3" id="KW-1185">Reference proteome</keyword>
<gene>
    <name evidence="2" type="ORF">FVE85_7046</name>
</gene>